<keyword evidence="8" id="KW-0902">Two-component regulatory system</keyword>
<dbReference type="CDD" id="cd00130">
    <property type="entry name" value="PAS"/>
    <property type="match status" value="1"/>
</dbReference>
<sequence length="747" mass="86449">MSNLFSIKDIKNAPINNSNDYNFVYQMSEDILKSSSVNRLFYYICKFLSCNLNCNTSQGYICINNTLYLVSDYNYDINQFKLIDYIPCSIVNSELHICKDYLIRNFRKSKDVLYGENTVLQRYRSLKNKTFVPLYCDDFFYGFILMNGKIPFAHKDDFTINSLKLLYLQACVTLKHLCNDDVNLYFNLPLNICHPFFITKLDELERFTCLVSIDGTILNCSTGCMDVLKFNTYNLINSSIYNYIHPDYKSKFSTMCKALLREKKSFTVEIMMHTKYYIYIPVKATLKCSFDEDNNINGIFVVVSKLDYSDEQIQRELAPLDSGRIDTKANELFTSSTQGLFILKDSNFAYINDIGISYLSSKNIIRWENNNFDSYFELITVNDTDEPSEFVNCNNDCQFHSLQKLVESKYENNVQRFTTKVKRKSDGFILDLTFYLSPLSETIIEGTIVTFIKCNNLNNNIDELKKNIEETNKMLNSALMSEKMRCDFFANLSHDLRTPVNVIYSALQLLDVELPKYINNLQNTPVIKRTKTMRQNCYRLIKLINNIVDSTKIESGYLHLCVAYYDIVYLVENITNSITEYTENKHINLIFDTDIEEKSTYCDIEKIERIMLNLLSNAIKFTPENGSILVNMSDKGSYMLISVQDTGIGIPPKKLKCIFDRFTQVDCCRAAEKQGSGIGLNLVKSLVEMHKGEIWVESYEGQHTTFYIKLPYCNSPQALGDNVIVQSTVIEKDNTQSIQIELSDLYF</sequence>
<keyword evidence="9" id="KW-0175">Coiled coil</keyword>
<dbReference type="GO" id="GO:0005524">
    <property type="term" value="F:ATP binding"/>
    <property type="evidence" value="ECO:0007669"/>
    <property type="project" value="UniProtKB-KW"/>
</dbReference>
<dbReference type="PRINTS" id="PR00344">
    <property type="entry name" value="BCTRLSENSOR"/>
</dbReference>
<dbReference type="InterPro" id="IPR003594">
    <property type="entry name" value="HATPase_dom"/>
</dbReference>
<organism evidence="11 12">
    <name type="scientific">Hathewaya proteolytica DSM 3090</name>
    <dbReference type="NCBI Taxonomy" id="1121331"/>
    <lineage>
        <taxon>Bacteria</taxon>
        <taxon>Bacillati</taxon>
        <taxon>Bacillota</taxon>
        <taxon>Clostridia</taxon>
        <taxon>Eubacteriales</taxon>
        <taxon>Clostridiaceae</taxon>
        <taxon>Hathewaya</taxon>
    </lineage>
</organism>
<protein>
    <recommendedName>
        <fullName evidence="2">histidine kinase</fullName>
        <ecNumber evidence="2">2.7.13.3</ecNumber>
    </recommendedName>
</protein>
<name>A0A1M6LYV1_9CLOT</name>
<dbReference type="RefSeq" id="WP_072902740.1">
    <property type="nucleotide sequence ID" value="NZ_FRAD01000006.1"/>
</dbReference>
<dbReference type="InterPro" id="IPR005467">
    <property type="entry name" value="His_kinase_dom"/>
</dbReference>
<dbReference type="InterPro" id="IPR036097">
    <property type="entry name" value="HisK_dim/P_sf"/>
</dbReference>
<evidence type="ECO:0000313" key="12">
    <source>
        <dbReference type="Proteomes" id="UP000183952"/>
    </source>
</evidence>
<dbReference type="InterPro" id="IPR035965">
    <property type="entry name" value="PAS-like_dom_sf"/>
</dbReference>
<evidence type="ECO:0000256" key="4">
    <source>
        <dbReference type="ARBA" id="ARBA00022679"/>
    </source>
</evidence>
<dbReference type="SUPFAM" id="SSF47384">
    <property type="entry name" value="Homodimeric domain of signal transducing histidine kinase"/>
    <property type="match status" value="1"/>
</dbReference>
<evidence type="ECO:0000256" key="3">
    <source>
        <dbReference type="ARBA" id="ARBA00022553"/>
    </source>
</evidence>
<dbReference type="SUPFAM" id="SSF55874">
    <property type="entry name" value="ATPase domain of HSP90 chaperone/DNA topoisomerase II/histidine kinase"/>
    <property type="match status" value="1"/>
</dbReference>
<dbReference type="InterPro" id="IPR004358">
    <property type="entry name" value="Sig_transdc_His_kin-like_C"/>
</dbReference>
<dbReference type="GO" id="GO:0000155">
    <property type="term" value="F:phosphorelay sensor kinase activity"/>
    <property type="evidence" value="ECO:0007669"/>
    <property type="project" value="InterPro"/>
</dbReference>
<feature type="domain" description="Histidine kinase" evidence="10">
    <location>
        <begin position="491"/>
        <end position="714"/>
    </location>
</feature>
<evidence type="ECO:0000256" key="1">
    <source>
        <dbReference type="ARBA" id="ARBA00000085"/>
    </source>
</evidence>
<dbReference type="Proteomes" id="UP000183952">
    <property type="component" value="Unassembled WGS sequence"/>
</dbReference>
<dbReference type="EMBL" id="FRAD01000006">
    <property type="protein sequence ID" value="SHJ76386.1"/>
    <property type="molecule type" value="Genomic_DNA"/>
</dbReference>
<dbReference type="CDD" id="cd00082">
    <property type="entry name" value="HisKA"/>
    <property type="match status" value="1"/>
</dbReference>
<evidence type="ECO:0000259" key="10">
    <source>
        <dbReference type="PROSITE" id="PS50109"/>
    </source>
</evidence>
<dbReference type="Gene3D" id="3.30.565.10">
    <property type="entry name" value="Histidine kinase-like ATPase, C-terminal domain"/>
    <property type="match status" value="1"/>
</dbReference>
<keyword evidence="3" id="KW-0597">Phosphoprotein</keyword>
<keyword evidence="5" id="KW-0547">Nucleotide-binding</keyword>
<dbReference type="Gene3D" id="3.30.450.20">
    <property type="entry name" value="PAS domain"/>
    <property type="match status" value="1"/>
</dbReference>
<dbReference type="AlphaFoldDB" id="A0A1M6LYV1"/>
<evidence type="ECO:0000256" key="8">
    <source>
        <dbReference type="ARBA" id="ARBA00023012"/>
    </source>
</evidence>
<dbReference type="PROSITE" id="PS50109">
    <property type="entry name" value="HIS_KIN"/>
    <property type="match status" value="1"/>
</dbReference>
<dbReference type="InterPro" id="IPR003661">
    <property type="entry name" value="HisK_dim/P_dom"/>
</dbReference>
<dbReference type="InterPro" id="IPR000014">
    <property type="entry name" value="PAS"/>
</dbReference>
<keyword evidence="6 11" id="KW-0418">Kinase</keyword>
<feature type="coiled-coil region" evidence="9">
    <location>
        <begin position="454"/>
        <end position="481"/>
    </location>
</feature>
<dbReference type="FunFam" id="3.30.565.10:FF:000037">
    <property type="entry name" value="Hybrid sensor histidine kinase/response regulator"/>
    <property type="match status" value="1"/>
</dbReference>
<keyword evidence="4" id="KW-0808">Transferase</keyword>
<accession>A0A1M6LYV1</accession>
<keyword evidence="7" id="KW-0067">ATP-binding</keyword>
<dbReference type="SUPFAM" id="SSF55785">
    <property type="entry name" value="PYP-like sensor domain (PAS domain)"/>
    <property type="match status" value="1"/>
</dbReference>
<evidence type="ECO:0000256" key="9">
    <source>
        <dbReference type="SAM" id="Coils"/>
    </source>
</evidence>
<evidence type="ECO:0000256" key="5">
    <source>
        <dbReference type="ARBA" id="ARBA00022741"/>
    </source>
</evidence>
<reference evidence="11 12" key="1">
    <citation type="submission" date="2016-11" db="EMBL/GenBank/DDBJ databases">
        <authorList>
            <person name="Jaros S."/>
            <person name="Januszkiewicz K."/>
            <person name="Wedrychowicz H."/>
        </authorList>
    </citation>
    <scope>NUCLEOTIDE SEQUENCE [LARGE SCALE GENOMIC DNA]</scope>
    <source>
        <strain evidence="11 12">DSM 3090</strain>
    </source>
</reference>
<dbReference type="STRING" id="1121331.SAMN02745248_00873"/>
<keyword evidence="12" id="KW-1185">Reference proteome</keyword>
<dbReference type="EC" id="2.7.13.3" evidence="2"/>
<dbReference type="PANTHER" id="PTHR43547">
    <property type="entry name" value="TWO-COMPONENT HISTIDINE KINASE"/>
    <property type="match status" value="1"/>
</dbReference>
<evidence type="ECO:0000313" key="11">
    <source>
        <dbReference type="EMBL" id="SHJ76386.1"/>
    </source>
</evidence>
<dbReference type="Pfam" id="PF02518">
    <property type="entry name" value="HATPase_c"/>
    <property type="match status" value="1"/>
</dbReference>
<dbReference type="InterPro" id="IPR036890">
    <property type="entry name" value="HATPase_C_sf"/>
</dbReference>
<gene>
    <name evidence="11" type="ORF">SAMN02745248_00873</name>
</gene>
<dbReference type="SMART" id="SM00387">
    <property type="entry name" value="HATPase_c"/>
    <property type="match status" value="1"/>
</dbReference>
<dbReference type="SMART" id="SM00388">
    <property type="entry name" value="HisKA"/>
    <property type="match status" value="1"/>
</dbReference>
<evidence type="ECO:0000256" key="7">
    <source>
        <dbReference type="ARBA" id="ARBA00022840"/>
    </source>
</evidence>
<evidence type="ECO:0000256" key="2">
    <source>
        <dbReference type="ARBA" id="ARBA00012438"/>
    </source>
</evidence>
<comment type="catalytic activity">
    <reaction evidence="1">
        <text>ATP + protein L-histidine = ADP + protein N-phospho-L-histidine.</text>
        <dbReference type="EC" id="2.7.13.3"/>
    </reaction>
</comment>
<proteinExistence type="predicted"/>
<dbReference type="Gene3D" id="1.10.287.130">
    <property type="match status" value="1"/>
</dbReference>
<evidence type="ECO:0000256" key="6">
    <source>
        <dbReference type="ARBA" id="ARBA00022777"/>
    </source>
</evidence>
<dbReference type="PANTHER" id="PTHR43547:SF2">
    <property type="entry name" value="HYBRID SIGNAL TRANSDUCTION HISTIDINE KINASE C"/>
    <property type="match status" value="1"/>
</dbReference>
<dbReference type="Pfam" id="PF00512">
    <property type="entry name" value="HisKA"/>
    <property type="match status" value="1"/>
</dbReference>